<dbReference type="AlphaFoldDB" id="G4TX58"/>
<protein>
    <submittedName>
        <fullName evidence="1">Uncharacterized protein</fullName>
    </submittedName>
</protein>
<proteinExistence type="predicted"/>
<reference evidence="1 2" key="1">
    <citation type="journal article" date="2011" name="PLoS Pathog.">
        <title>Endophytic Life Strategies Decoded by Genome and Transcriptome Analyses of the Mutualistic Root Symbiont Piriformospora indica.</title>
        <authorList>
            <person name="Zuccaro A."/>
            <person name="Lahrmann U."/>
            <person name="Guldener U."/>
            <person name="Langen G."/>
            <person name="Pfiffi S."/>
            <person name="Biedenkopf D."/>
            <person name="Wong P."/>
            <person name="Samans B."/>
            <person name="Grimm C."/>
            <person name="Basiewicz M."/>
            <person name="Murat C."/>
            <person name="Martin F."/>
            <person name="Kogel K.H."/>
        </authorList>
    </citation>
    <scope>NUCLEOTIDE SEQUENCE [LARGE SCALE GENOMIC DNA]</scope>
    <source>
        <strain evidence="1 2">DSM 11827</strain>
    </source>
</reference>
<evidence type="ECO:0000313" key="2">
    <source>
        <dbReference type="Proteomes" id="UP000007148"/>
    </source>
</evidence>
<gene>
    <name evidence="1" type="ORF">PIIN_09897</name>
</gene>
<comment type="caution">
    <text evidence="1">The sequence shown here is derived from an EMBL/GenBank/DDBJ whole genome shotgun (WGS) entry which is preliminary data.</text>
</comment>
<name>G4TX58_SERID</name>
<evidence type="ECO:0000313" key="1">
    <source>
        <dbReference type="EMBL" id="CCA75901.1"/>
    </source>
</evidence>
<dbReference type="EMBL" id="CAFZ01000548">
    <property type="protein sequence ID" value="CCA75901.1"/>
    <property type="molecule type" value="Genomic_DNA"/>
</dbReference>
<sequence length="54" mass="5916">MHNARGDGTFKCPGPDKLELEIVVIFRGRMLGSTVSTSTIAGRSWKLYNGYNVA</sequence>
<dbReference type="Proteomes" id="UP000007148">
    <property type="component" value="Unassembled WGS sequence"/>
</dbReference>
<organism evidence="1 2">
    <name type="scientific">Serendipita indica (strain DSM 11827)</name>
    <name type="common">Root endophyte fungus</name>
    <name type="synonym">Piriformospora indica</name>
    <dbReference type="NCBI Taxonomy" id="1109443"/>
    <lineage>
        <taxon>Eukaryota</taxon>
        <taxon>Fungi</taxon>
        <taxon>Dikarya</taxon>
        <taxon>Basidiomycota</taxon>
        <taxon>Agaricomycotina</taxon>
        <taxon>Agaricomycetes</taxon>
        <taxon>Sebacinales</taxon>
        <taxon>Serendipitaceae</taxon>
        <taxon>Serendipita</taxon>
    </lineage>
</organism>
<accession>G4TX58</accession>
<dbReference type="InParanoid" id="G4TX58"/>
<dbReference type="HOGENOM" id="CLU_3051205_0_0_1"/>
<keyword evidence="2" id="KW-1185">Reference proteome</keyword>